<feature type="non-terminal residue" evidence="16">
    <location>
        <position position="1"/>
    </location>
</feature>
<evidence type="ECO:0000313" key="17">
    <source>
        <dbReference type="Proteomes" id="UP001519460"/>
    </source>
</evidence>
<evidence type="ECO:0000256" key="4">
    <source>
        <dbReference type="ARBA" id="ARBA00022692"/>
    </source>
</evidence>
<evidence type="ECO:0000256" key="7">
    <source>
        <dbReference type="ARBA" id="ARBA00022840"/>
    </source>
</evidence>
<feature type="compositionally biased region" description="Basic and acidic residues" evidence="12">
    <location>
        <begin position="393"/>
        <end position="410"/>
    </location>
</feature>
<dbReference type="Gene3D" id="1.20.1560.10">
    <property type="entry name" value="ABC transporter type 1, transmembrane domain"/>
    <property type="match status" value="2"/>
</dbReference>
<dbReference type="PROSITE" id="PS50893">
    <property type="entry name" value="ABC_TRANSPORTER_2"/>
    <property type="match status" value="2"/>
</dbReference>
<evidence type="ECO:0000259" key="14">
    <source>
        <dbReference type="PROSITE" id="PS50893"/>
    </source>
</evidence>
<evidence type="ECO:0000256" key="11">
    <source>
        <dbReference type="ARBA" id="ARBA00023180"/>
    </source>
</evidence>
<organism evidence="16 17">
    <name type="scientific">Batillaria attramentaria</name>
    <dbReference type="NCBI Taxonomy" id="370345"/>
    <lineage>
        <taxon>Eukaryota</taxon>
        <taxon>Metazoa</taxon>
        <taxon>Spiralia</taxon>
        <taxon>Lophotrochozoa</taxon>
        <taxon>Mollusca</taxon>
        <taxon>Gastropoda</taxon>
        <taxon>Caenogastropoda</taxon>
        <taxon>Sorbeoconcha</taxon>
        <taxon>Cerithioidea</taxon>
        <taxon>Batillariidae</taxon>
        <taxon>Batillaria</taxon>
    </lineage>
</organism>
<feature type="transmembrane region" description="Helical" evidence="13">
    <location>
        <begin position="19"/>
        <end position="37"/>
    </location>
</feature>
<dbReference type="InterPro" id="IPR011527">
    <property type="entry name" value="ABC1_TM_dom"/>
</dbReference>
<dbReference type="GO" id="GO:0005524">
    <property type="term" value="F:ATP binding"/>
    <property type="evidence" value="ECO:0007669"/>
    <property type="project" value="UniProtKB-KW"/>
</dbReference>
<dbReference type="GO" id="GO:0016020">
    <property type="term" value="C:membrane"/>
    <property type="evidence" value="ECO:0007669"/>
    <property type="project" value="UniProtKB-SubCell"/>
</dbReference>
<keyword evidence="7" id="KW-0067">ATP-binding</keyword>
<proteinExistence type="inferred from homology"/>
<dbReference type="Proteomes" id="UP001519460">
    <property type="component" value="Unassembled WGS sequence"/>
</dbReference>
<feature type="transmembrane region" description="Helical" evidence="13">
    <location>
        <begin position="695"/>
        <end position="713"/>
    </location>
</feature>
<dbReference type="FunFam" id="1.20.1560.10:FF:000009">
    <property type="entry name" value="ABC transporter B family member 1"/>
    <property type="match status" value="1"/>
</dbReference>
<keyword evidence="6" id="KW-0547">Nucleotide-binding</keyword>
<evidence type="ECO:0000256" key="12">
    <source>
        <dbReference type="SAM" id="MobiDB-lite"/>
    </source>
</evidence>
<dbReference type="FunFam" id="3.40.50.300:FF:000302">
    <property type="entry name" value="ATP-binding cassette subfamily B member 5"/>
    <property type="match status" value="1"/>
</dbReference>
<dbReference type="InterPro" id="IPR027417">
    <property type="entry name" value="P-loop_NTPase"/>
</dbReference>
<keyword evidence="8" id="KW-1278">Translocase</keyword>
<feature type="transmembrane region" description="Helical" evidence="13">
    <location>
        <begin position="569"/>
        <end position="596"/>
    </location>
</feature>
<feature type="domain" description="ABC transmembrane type-1" evidence="15">
    <location>
        <begin position="443"/>
        <end position="725"/>
    </location>
</feature>
<name>A0ABD0JF42_9CAEN</name>
<evidence type="ECO:0000256" key="5">
    <source>
        <dbReference type="ARBA" id="ARBA00022737"/>
    </source>
</evidence>
<comment type="subcellular location">
    <subcellularLocation>
        <location evidence="1">Membrane</location>
        <topology evidence="1">Multi-pass membrane protein</topology>
    </subcellularLocation>
</comment>
<dbReference type="InterPro" id="IPR036640">
    <property type="entry name" value="ABC1_TM_sf"/>
</dbReference>
<sequence>WATIVASKKGWIFGIGNSFYWLVMFGLYAAAFYYGVVLIQTEHLESGNILSVFLCLLWGSMALGHAFPNLEAFGNARAAAVKVFEVIELHPLIDVSSPSGKKLENFRGVIEFRNVHFRYPARTEIKVLNGLNLKVNPGKQVALVGPSGCGKSTAIQLLQRFYDPEEGQILLDGNDIRDLNLKWLRDQIGVVSQEPVLFATTIAENIRYGCDGASQSQIEEAARQANAHDFISELPEGYDTLIGERGAQLSGGQKQRIAVARALVRNPRILLLDGATSALDYGSEAVVQAALEKAGVGRTTINVAQRLSTIRYADSIVSLTDGKKEEEGTHDELIVRDGLYAQLVKLQVGVVVEIVEADDAEAVEDAKLVKKVVTDSGMIRKLSVRTSLRKTKEGKENVKEEAAKEVKEKKDEEEEDEEEIKKAAKAASLKRLLRLNAPEWFHLLIGIVFSTICGLTYPSLAIIVFSLTDPDEQLRRAVTLTIIFAAIGVALAILRVALNVSFAKSGAALISRLRSMAFKSILRQDMSFFDSSENQVGTLTTRLANDAALVQGATGSKIGSLLEAVSTMVASLVVAFVFGWKLALVILAFFPVIVIAGTVQGKVIAGSAQSEKSQLQEAGKICSEAVDNIRTIASINREDIFINKLENLMNEYKSMGLKTSQLLGITYALATSIQFFAIAASFHYGTTLVADGEMVFYYVFRVFIAIVFGGAAVGRQSSFSVDYTKGKVAAGRIFTLIDLEPKIDLDKPGETLANYTGQVGVRSVVFYYPTRPTVPVLNELTVAVEPGQTLALVGGSGCGKSTVLQLLQRFYDPHDGAMTIEGRNLRQINLRWFRQQLGIVSQEPTLFDGSIASNIAYGDNTREVPMDEIIAAAKAANVHTFIHELPRGYDTSVGDKSTQLSRGQKQRIAIARALVRRPKVLLLDEATSALDTESERIVQEALDKAREGRTCIVIAHRLTTIQNADKIAVINLGRVQEIGTHSELVKKQGAYYTLLMAQGGGHSKKE</sequence>
<evidence type="ECO:0000256" key="13">
    <source>
        <dbReference type="SAM" id="Phobius"/>
    </source>
</evidence>
<dbReference type="AlphaFoldDB" id="A0ABD0JF42"/>
<feature type="domain" description="ABC transmembrane type-1" evidence="15">
    <location>
        <begin position="8"/>
        <end position="75"/>
    </location>
</feature>
<keyword evidence="3" id="KW-0813">Transport</keyword>
<feature type="transmembrane region" description="Helical" evidence="13">
    <location>
        <begin position="440"/>
        <end position="465"/>
    </location>
</feature>
<dbReference type="SUPFAM" id="SSF52540">
    <property type="entry name" value="P-loop containing nucleoside triphosphate hydrolases"/>
    <property type="match status" value="2"/>
</dbReference>
<dbReference type="PROSITE" id="PS50929">
    <property type="entry name" value="ABC_TM1F"/>
    <property type="match status" value="2"/>
</dbReference>
<evidence type="ECO:0000256" key="6">
    <source>
        <dbReference type="ARBA" id="ARBA00022741"/>
    </source>
</evidence>
<dbReference type="PROSITE" id="PS00211">
    <property type="entry name" value="ABC_TRANSPORTER_1"/>
    <property type="match status" value="1"/>
</dbReference>
<dbReference type="InterPro" id="IPR003439">
    <property type="entry name" value="ABC_transporter-like_ATP-bd"/>
</dbReference>
<keyword evidence="11" id="KW-0325">Glycoprotein</keyword>
<dbReference type="InterPro" id="IPR039421">
    <property type="entry name" value="Type_1_exporter"/>
</dbReference>
<dbReference type="SMART" id="SM00382">
    <property type="entry name" value="AAA"/>
    <property type="match status" value="2"/>
</dbReference>
<evidence type="ECO:0000259" key="15">
    <source>
        <dbReference type="PROSITE" id="PS50929"/>
    </source>
</evidence>
<keyword evidence="4 13" id="KW-0812">Transmembrane</keyword>
<evidence type="ECO:0000256" key="9">
    <source>
        <dbReference type="ARBA" id="ARBA00022989"/>
    </source>
</evidence>
<dbReference type="SUPFAM" id="SSF90123">
    <property type="entry name" value="ABC transporter transmembrane region"/>
    <property type="match status" value="2"/>
</dbReference>
<dbReference type="Pfam" id="PF00664">
    <property type="entry name" value="ABC_membrane"/>
    <property type="match status" value="1"/>
</dbReference>
<dbReference type="InterPro" id="IPR003593">
    <property type="entry name" value="AAA+_ATPase"/>
</dbReference>
<keyword evidence="17" id="KW-1185">Reference proteome</keyword>
<protein>
    <recommendedName>
        <fullName evidence="18">Multidrug resistance protein 1</fullName>
    </recommendedName>
</protein>
<comment type="similarity">
    <text evidence="2">Belongs to the ABC transporter superfamily. ABCB family. Multidrug resistance exporter (TC 3.A.1.201) subfamily.</text>
</comment>
<gene>
    <name evidence="16" type="ORF">BaRGS_00035301</name>
</gene>
<evidence type="ECO:0000256" key="8">
    <source>
        <dbReference type="ARBA" id="ARBA00022967"/>
    </source>
</evidence>
<keyword evidence="10 13" id="KW-0472">Membrane</keyword>
<evidence type="ECO:0000256" key="1">
    <source>
        <dbReference type="ARBA" id="ARBA00004141"/>
    </source>
</evidence>
<comment type="caution">
    <text evidence="16">The sequence shown here is derived from an EMBL/GenBank/DDBJ whole genome shotgun (WGS) entry which is preliminary data.</text>
</comment>
<keyword evidence="9 13" id="KW-1133">Transmembrane helix</keyword>
<dbReference type="CDD" id="cd03249">
    <property type="entry name" value="ABC_MTABC3_MDL1_MDL2"/>
    <property type="match status" value="2"/>
</dbReference>
<dbReference type="PANTHER" id="PTHR43394">
    <property type="entry name" value="ATP-DEPENDENT PERMEASE MDL1, MITOCHONDRIAL"/>
    <property type="match status" value="1"/>
</dbReference>
<dbReference type="PANTHER" id="PTHR43394:SF1">
    <property type="entry name" value="ATP-BINDING CASSETTE SUB-FAMILY B MEMBER 10, MITOCHONDRIAL"/>
    <property type="match status" value="1"/>
</dbReference>
<feature type="transmembrane region" description="Helical" evidence="13">
    <location>
        <begin position="662"/>
        <end position="683"/>
    </location>
</feature>
<evidence type="ECO:0000256" key="10">
    <source>
        <dbReference type="ARBA" id="ARBA00023136"/>
    </source>
</evidence>
<evidence type="ECO:0000313" key="16">
    <source>
        <dbReference type="EMBL" id="KAK7473472.1"/>
    </source>
</evidence>
<dbReference type="CDD" id="cd18578">
    <property type="entry name" value="ABC_6TM_Pgp_ABCB1_D2_like"/>
    <property type="match status" value="1"/>
</dbReference>
<feature type="domain" description="ABC transporter" evidence="14">
    <location>
        <begin position="759"/>
        <end position="997"/>
    </location>
</feature>
<feature type="transmembrane region" description="Helical" evidence="13">
    <location>
        <begin position="477"/>
        <end position="498"/>
    </location>
</feature>
<dbReference type="EMBL" id="JACVVK020000469">
    <property type="protein sequence ID" value="KAK7473472.1"/>
    <property type="molecule type" value="Genomic_DNA"/>
</dbReference>
<keyword evidence="5" id="KW-0677">Repeat</keyword>
<reference evidence="16 17" key="1">
    <citation type="journal article" date="2023" name="Sci. Data">
        <title>Genome assembly of the Korean intertidal mud-creeper Batillaria attramentaria.</title>
        <authorList>
            <person name="Patra A.K."/>
            <person name="Ho P.T."/>
            <person name="Jun S."/>
            <person name="Lee S.J."/>
            <person name="Kim Y."/>
            <person name="Won Y.J."/>
        </authorList>
    </citation>
    <scope>NUCLEOTIDE SEQUENCE [LARGE SCALE GENOMIC DNA]</scope>
    <source>
        <strain evidence="16">Wonlab-2016</strain>
    </source>
</reference>
<evidence type="ECO:0008006" key="18">
    <source>
        <dbReference type="Google" id="ProtNLM"/>
    </source>
</evidence>
<dbReference type="InterPro" id="IPR017871">
    <property type="entry name" value="ABC_transporter-like_CS"/>
</dbReference>
<dbReference type="FunFam" id="3.40.50.300:FF:000479">
    <property type="entry name" value="Multidrug resistance protein 1A"/>
    <property type="match status" value="1"/>
</dbReference>
<dbReference type="Pfam" id="PF00005">
    <property type="entry name" value="ABC_tran"/>
    <property type="match status" value="2"/>
</dbReference>
<accession>A0ABD0JF42</accession>
<feature type="domain" description="ABC transporter" evidence="14">
    <location>
        <begin position="110"/>
        <end position="346"/>
    </location>
</feature>
<feature type="transmembrane region" description="Helical" evidence="13">
    <location>
        <begin position="49"/>
        <end position="67"/>
    </location>
</feature>
<evidence type="ECO:0000256" key="3">
    <source>
        <dbReference type="ARBA" id="ARBA00022448"/>
    </source>
</evidence>
<dbReference type="Gene3D" id="3.40.50.300">
    <property type="entry name" value="P-loop containing nucleotide triphosphate hydrolases"/>
    <property type="match status" value="2"/>
</dbReference>
<evidence type="ECO:0000256" key="2">
    <source>
        <dbReference type="ARBA" id="ARBA00007577"/>
    </source>
</evidence>
<feature type="region of interest" description="Disordered" evidence="12">
    <location>
        <begin position="393"/>
        <end position="418"/>
    </location>
</feature>